<dbReference type="Gene3D" id="1.10.287.130">
    <property type="match status" value="1"/>
</dbReference>
<organism evidence="9 10">
    <name type="scientific">Halalkalibacter okhensis</name>
    <dbReference type="NCBI Taxonomy" id="333138"/>
    <lineage>
        <taxon>Bacteria</taxon>
        <taxon>Bacillati</taxon>
        <taxon>Bacillota</taxon>
        <taxon>Bacilli</taxon>
        <taxon>Bacillales</taxon>
        <taxon>Bacillaceae</taxon>
        <taxon>Halalkalibacter</taxon>
    </lineage>
</organism>
<dbReference type="InterPro" id="IPR036097">
    <property type="entry name" value="HisK_dim/P_sf"/>
</dbReference>
<evidence type="ECO:0000256" key="7">
    <source>
        <dbReference type="ARBA" id="ARBA00023012"/>
    </source>
</evidence>
<proteinExistence type="predicted"/>
<evidence type="ECO:0000256" key="5">
    <source>
        <dbReference type="ARBA" id="ARBA00022777"/>
    </source>
</evidence>
<dbReference type="eggNOG" id="COG3852">
    <property type="taxonomic scope" value="Bacteria"/>
</dbReference>
<comment type="catalytic activity">
    <reaction evidence="1">
        <text>ATP + protein L-histidine = ADP + protein N-phospho-L-histidine.</text>
        <dbReference type="EC" id="2.7.13.3"/>
    </reaction>
</comment>
<dbReference type="Gene3D" id="3.30.450.40">
    <property type="match status" value="1"/>
</dbReference>
<reference evidence="9 10" key="1">
    <citation type="submission" date="2014-09" db="EMBL/GenBank/DDBJ databases">
        <title>Genome sequencing and annotation of Bacillus Okhensis strain Kh10-101T.</title>
        <authorList>
            <person name="Prakash J.S."/>
        </authorList>
    </citation>
    <scope>NUCLEOTIDE SEQUENCE [LARGE SCALE GENOMIC DNA]</scope>
    <source>
        <strain evidence="10">Kh10-101T</strain>
    </source>
</reference>
<dbReference type="SUPFAM" id="SSF55874">
    <property type="entry name" value="ATPase domain of HSP90 chaperone/DNA topoisomerase II/histidine kinase"/>
    <property type="match status" value="1"/>
</dbReference>
<dbReference type="CDD" id="cd00082">
    <property type="entry name" value="HisKA"/>
    <property type="match status" value="1"/>
</dbReference>
<dbReference type="Pfam" id="PF02518">
    <property type="entry name" value="HATPase_c"/>
    <property type="match status" value="1"/>
</dbReference>
<feature type="domain" description="Histidine kinase" evidence="8">
    <location>
        <begin position="310"/>
        <end position="513"/>
    </location>
</feature>
<dbReference type="GO" id="GO:0005524">
    <property type="term" value="F:ATP binding"/>
    <property type="evidence" value="ECO:0007669"/>
    <property type="project" value="UniProtKB-KW"/>
</dbReference>
<evidence type="ECO:0000313" key="9">
    <source>
        <dbReference type="EMBL" id="KHF39963.1"/>
    </source>
</evidence>
<dbReference type="InterPro" id="IPR000014">
    <property type="entry name" value="PAS"/>
</dbReference>
<sequence length="514" mass="58632">MDKYIAEVKARCKKLGLDPNEVPSFTRVTEYELTRIEEKYHTTLSVIRLFIRKFLKKTKGTPLLVTVTDNLGTFIEYLGDESLEQTIVHQIGMQKGIQFTENKAGVSSVLAAIELEKPIQLLGADHYHSFLQTAACYSVPLYVNHKLIGTISVMTFLDYAHPMILTTLETVVDSIASELDLREQNHYLDKMNQMMLEQSTTGYIVIDNDGTIMNVNPKAKSILPKVQLNSNSIYEIEPFNHLYNHFKSGQKIRSYEVMIHHSSNIVCLVDYFPFLGGGLIQLQDITEYKKTEAYIQDAEKLSILGQLAAGIAHEIKNPLTTLKGFIQLIQEKNYNESFTPIMIKEIERINQITNEFLDLSRPTVLSKEAYDIQKIFQELEVFLSSLALPKNIEFSQTYHGNTNIYCDSNQLKQVFINIFKNCVEAVDHNGKVHLTVRPYDSHNLLIRFEDNGEGFPKHILNKMGQPFVTTKKHGHGLGVMVCKRIVETVHFGQLRMYNNDNGAVIDVVLPRNHK</sequence>
<dbReference type="EC" id="2.7.13.3" evidence="2"/>
<gene>
    <name evidence="9" type="ORF">LQ50_11760</name>
</gene>
<evidence type="ECO:0000256" key="4">
    <source>
        <dbReference type="ARBA" id="ARBA00022741"/>
    </source>
</evidence>
<accession>A0A0B0IBM4</accession>
<dbReference type="SUPFAM" id="SSF47384">
    <property type="entry name" value="Homodimeric domain of signal transducing histidine kinase"/>
    <property type="match status" value="1"/>
</dbReference>
<dbReference type="InterPro" id="IPR003594">
    <property type="entry name" value="HATPase_dom"/>
</dbReference>
<evidence type="ECO:0000256" key="3">
    <source>
        <dbReference type="ARBA" id="ARBA00022679"/>
    </source>
</evidence>
<dbReference type="PANTHER" id="PTHR43065">
    <property type="entry name" value="SENSOR HISTIDINE KINASE"/>
    <property type="match status" value="1"/>
</dbReference>
<dbReference type="InterPro" id="IPR003661">
    <property type="entry name" value="HisK_dim/P_dom"/>
</dbReference>
<dbReference type="Gene3D" id="3.30.565.10">
    <property type="entry name" value="Histidine kinase-like ATPase, C-terminal domain"/>
    <property type="match status" value="1"/>
</dbReference>
<evidence type="ECO:0000256" key="1">
    <source>
        <dbReference type="ARBA" id="ARBA00000085"/>
    </source>
</evidence>
<dbReference type="AlphaFoldDB" id="A0A0B0IBM4"/>
<dbReference type="SMART" id="SM00387">
    <property type="entry name" value="HATPase_c"/>
    <property type="match status" value="1"/>
</dbReference>
<dbReference type="RefSeq" id="WP_034629077.1">
    <property type="nucleotide sequence ID" value="NZ_JRJU01000013.1"/>
</dbReference>
<evidence type="ECO:0000256" key="6">
    <source>
        <dbReference type="ARBA" id="ARBA00022840"/>
    </source>
</evidence>
<dbReference type="InterPro" id="IPR005467">
    <property type="entry name" value="His_kinase_dom"/>
</dbReference>
<dbReference type="InterPro" id="IPR029016">
    <property type="entry name" value="GAF-like_dom_sf"/>
</dbReference>
<evidence type="ECO:0000259" key="8">
    <source>
        <dbReference type="PROSITE" id="PS50109"/>
    </source>
</evidence>
<dbReference type="PANTHER" id="PTHR43065:SF34">
    <property type="entry name" value="SPORULATION KINASE A"/>
    <property type="match status" value="1"/>
</dbReference>
<dbReference type="STRING" id="333138.LQ50_11760"/>
<dbReference type="OrthoDB" id="9784397at2"/>
<evidence type="ECO:0000313" key="10">
    <source>
        <dbReference type="Proteomes" id="UP000030832"/>
    </source>
</evidence>
<comment type="caution">
    <text evidence="9">The sequence shown here is derived from an EMBL/GenBank/DDBJ whole genome shotgun (WGS) entry which is preliminary data.</text>
</comment>
<dbReference type="InterPro" id="IPR036890">
    <property type="entry name" value="HATPase_C_sf"/>
</dbReference>
<dbReference type="EMBL" id="JRJU01000013">
    <property type="protein sequence ID" value="KHF39963.1"/>
    <property type="molecule type" value="Genomic_DNA"/>
</dbReference>
<dbReference type="Proteomes" id="UP000030832">
    <property type="component" value="Unassembled WGS sequence"/>
</dbReference>
<keyword evidence="3" id="KW-0808">Transferase</keyword>
<evidence type="ECO:0000256" key="2">
    <source>
        <dbReference type="ARBA" id="ARBA00012438"/>
    </source>
</evidence>
<dbReference type="GO" id="GO:0000155">
    <property type="term" value="F:phosphorelay sensor kinase activity"/>
    <property type="evidence" value="ECO:0007669"/>
    <property type="project" value="InterPro"/>
</dbReference>
<dbReference type="PROSITE" id="PS50109">
    <property type="entry name" value="HIS_KIN"/>
    <property type="match status" value="1"/>
</dbReference>
<keyword evidence="10" id="KW-1185">Reference proteome</keyword>
<dbReference type="SMART" id="SM00091">
    <property type="entry name" value="PAS"/>
    <property type="match status" value="1"/>
</dbReference>
<protein>
    <recommendedName>
        <fullName evidence="2">histidine kinase</fullName>
        <ecNumber evidence="2">2.7.13.3</ecNumber>
    </recommendedName>
</protein>
<dbReference type="Pfam" id="PF00512">
    <property type="entry name" value="HisKA"/>
    <property type="match status" value="1"/>
</dbReference>
<keyword evidence="5" id="KW-0418">Kinase</keyword>
<keyword evidence="7" id="KW-0902">Two-component regulatory system</keyword>
<name>A0A0B0IBM4_9BACI</name>
<keyword evidence="6" id="KW-0067">ATP-binding</keyword>
<keyword evidence="4" id="KW-0547">Nucleotide-binding</keyword>
<dbReference type="SMART" id="SM00388">
    <property type="entry name" value="HisKA"/>
    <property type="match status" value="1"/>
</dbReference>